<evidence type="ECO:0000313" key="15">
    <source>
        <dbReference type="Proteomes" id="UP000242592"/>
    </source>
</evidence>
<feature type="transmembrane region" description="Helical" evidence="13">
    <location>
        <begin position="148"/>
        <end position="166"/>
    </location>
</feature>
<dbReference type="GO" id="GO:0046474">
    <property type="term" value="P:glycerophospholipid biosynthetic process"/>
    <property type="evidence" value="ECO:0007669"/>
    <property type="project" value="TreeGrafter"/>
</dbReference>
<evidence type="ECO:0000256" key="2">
    <source>
        <dbReference type="ARBA" id="ARBA00010441"/>
    </source>
</evidence>
<evidence type="ECO:0000256" key="4">
    <source>
        <dbReference type="ARBA" id="ARBA00022679"/>
    </source>
</evidence>
<accession>A0A1M5U4J8</accession>
<evidence type="ECO:0000256" key="11">
    <source>
        <dbReference type="NCBIfam" id="TIGR00560"/>
    </source>
</evidence>
<dbReference type="OrthoDB" id="9796672at2"/>
<evidence type="ECO:0000256" key="9">
    <source>
        <dbReference type="ARBA" id="ARBA00023209"/>
    </source>
</evidence>
<dbReference type="Proteomes" id="UP000242592">
    <property type="component" value="Unassembled WGS sequence"/>
</dbReference>
<keyword evidence="5 13" id="KW-0812">Transmembrane</keyword>
<keyword evidence="8 13" id="KW-0472">Membrane</keyword>
<dbReference type="GO" id="GO:0016020">
    <property type="term" value="C:membrane"/>
    <property type="evidence" value="ECO:0007669"/>
    <property type="project" value="UniProtKB-SubCell"/>
</dbReference>
<evidence type="ECO:0000256" key="12">
    <source>
        <dbReference type="RuleBase" id="RU003750"/>
    </source>
</evidence>
<keyword evidence="7" id="KW-0443">Lipid metabolism</keyword>
<dbReference type="InterPro" id="IPR050324">
    <property type="entry name" value="CDP-alcohol_PTase-I"/>
</dbReference>
<evidence type="ECO:0000256" key="7">
    <source>
        <dbReference type="ARBA" id="ARBA00023098"/>
    </source>
</evidence>
<evidence type="ECO:0000256" key="3">
    <source>
        <dbReference type="ARBA" id="ARBA00022516"/>
    </source>
</evidence>
<dbReference type="InterPro" id="IPR000462">
    <property type="entry name" value="CDP-OH_P_trans"/>
</dbReference>
<evidence type="ECO:0000256" key="13">
    <source>
        <dbReference type="SAM" id="Phobius"/>
    </source>
</evidence>
<reference evidence="15" key="1">
    <citation type="submission" date="2016-11" db="EMBL/GenBank/DDBJ databases">
        <authorList>
            <person name="Varghese N."/>
            <person name="Submissions S."/>
        </authorList>
    </citation>
    <scope>NUCLEOTIDE SEQUENCE [LARGE SCALE GENOMIC DNA]</scope>
    <source>
        <strain evidence="15">DSM 15807</strain>
    </source>
</reference>
<dbReference type="GO" id="GO:0008444">
    <property type="term" value="F:CDP-diacylglycerol-glycerol-3-phosphate 3-phosphatidyltransferase activity"/>
    <property type="evidence" value="ECO:0007669"/>
    <property type="project" value="UniProtKB-UniRule"/>
</dbReference>
<proteinExistence type="inferred from homology"/>
<protein>
    <recommendedName>
        <fullName evidence="11">CDP-diacylglycerol--glycerol-3-phosphate 3-phosphatidyltransferase</fullName>
        <ecNumber evidence="11">2.7.8.5</ecNumber>
    </recommendedName>
</protein>
<evidence type="ECO:0000256" key="8">
    <source>
        <dbReference type="ARBA" id="ARBA00023136"/>
    </source>
</evidence>
<evidence type="ECO:0000256" key="1">
    <source>
        <dbReference type="ARBA" id="ARBA00004141"/>
    </source>
</evidence>
<dbReference type="AlphaFoldDB" id="A0A1M5U4J8"/>
<sequence>MNIPNIITWIRVVLTAILVAFLIQQNYIVAFILFLIASFSDYLDGYFARKLNQVSNFGKIFDQMSDKILITSILIVFVQQNLIPSWILVVIVFRDTLVTTIRMAAVNLGTVVAANYFGKLKTVSQIVWVISLFLQVLYFKNLESFNNVIGYLVVIVTILSGLIYMVQNREVLKG</sequence>
<dbReference type="InterPro" id="IPR004570">
    <property type="entry name" value="Phosphatidylglycerol_P_synth"/>
</dbReference>
<dbReference type="PROSITE" id="PS00379">
    <property type="entry name" value="CDP_ALCOHOL_P_TRANSF"/>
    <property type="match status" value="1"/>
</dbReference>
<dbReference type="PANTHER" id="PTHR14269">
    <property type="entry name" value="CDP-DIACYLGLYCEROL--GLYCEROL-3-PHOSPHATE 3-PHOSPHATIDYLTRANSFERASE-RELATED"/>
    <property type="match status" value="1"/>
</dbReference>
<dbReference type="PIRSF" id="PIRSF000847">
    <property type="entry name" value="Phos_ph_gly_syn"/>
    <property type="match status" value="1"/>
</dbReference>
<comment type="similarity">
    <text evidence="2 12">Belongs to the CDP-alcohol phosphatidyltransferase class-I family.</text>
</comment>
<dbReference type="InterPro" id="IPR048254">
    <property type="entry name" value="CDP_ALCOHOL_P_TRANSF_CS"/>
</dbReference>
<dbReference type="PANTHER" id="PTHR14269:SF62">
    <property type="entry name" value="CDP-DIACYLGLYCEROL--GLYCEROL-3-PHOSPHATE 3-PHOSPHATIDYLTRANSFERASE 1, CHLOROPLASTIC"/>
    <property type="match status" value="1"/>
</dbReference>
<evidence type="ECO:0000313" key="14">
    <source>
        <dbReference type="EMBL" id="SHH57884.1"/>
    </source>
</evidence>
<keyword evidence="3" id="KW-0444">Lipid biosynthesis</keyword>
<dbReference type="EC" id="2.7.8.5" evidence="11"/>
<gene>
    <name evidence="14" type="ORF">SAMN02745199_1616</name>
</gene>
<dbReference type="Pfam" id="PF01066">
    <property type="entry name" value="CDP-OH_P_transf"/>
    <property type="match status" value="1"/>
</dbReference>
<keyword evidence="6 13" id="KW-1133">Transmembrane helix</keyword>
<evidence type="ECO:0000256" key="6">
    <source>
        <dbReference type="ARBA" id="ARBA00022989"/>
    </source>
</evidence>
<keyword evidence="4 12" id="KW-0808">Transferase</keyword>
<dbReference type="STRING" id="1123380.SAMN02745199_1616"/>
<keyword evidence="9" id="KW-0594">Phospholipid biosynthesis</keyword>
<dbReference type="Gene3D" id="1.20.120.1760">
    <property type="match status" value="1"/>
</dbReference>
<dbReference type="NCBIfam" id="TIGR00560">
    <property type="entry name" value="pgsA"/>
    <property type="match status" value="1"/>
</dbReference>
<feature type="transmembrane region" description="Helical" evidence="13">
    <location>
        <begin position="6"/>
        <end position="23"/>
    </location>
</feature>
<comment type="subcellular location">
    <subcellularLocation>
        <location evidence="1">Membrane</location>
        <topology evidence="1">Multi-pass membrane protein</topology>
    </subcellularLocation>
</comment>
<evidence type="ECO:0000256" key="10">
    <source>
        <dbReference type="ARBA" id="ARBA00023264"/>
    </source>
</evidence>
<dbReference type="InterPro" id="IPR043130">
    <property type="entry name" value="CDP-OH_PTrfase_TM_dom"/>
</dbReference>
<evidence type="ECO:0000256" key="5">
    <source>
        <dbReference type="ARBA" id="ARBA00022692"/>
    </source>
</evidence>
<keyword evidence="10" id="KW-1208">Phospholipid metabolism</keyword>
<keyword evidence="15" id="KW-1185">Reference proteome</keyword>
<feature type="transmembrane region" description="Helical" evidence="13">
    <location>
        <begin position="68"/>
        <end position="93"/>
    </location>
</feature>
<organism evidence="14 15">
    <name type="scientific">Thermosipho atlanticus DSM 15807</name>
    <dbReference type="NCBI Taxonomy" id="1123380"/>
    <lineage>
        <taxon>Bacteria</taxon>
        <taxon>Thermotogati</taxon>
        <taxon>Thermotogota</taxon>
        <taxon>Thermotogae</taxon>
        <taxon>Thermotogales</taxon>
        <taxon>Fervidobacteriaceae</taxon>
        <taxon>Thermosipho</taxon>
    </lineage>
</organism>
<dbReference type="RefSeq" id="WP_073073962.1">
    <property type="nucleotide sequence ID" value="NZ_FQXN01000008.1"/>
</dbReference>
<dbReference type="EMBL" id="FQXN01000008">
    <property type="protein sequence ID" value="SHH57884.1"/>
    <property type="molecule type" value="Genomic_DNA"/>
</dbReference>
<name>A0A1M5U4J8_9BACT</name>